<evidence type="ECO:0000256" key="3">
    <source>
        <dbReference type="ARBA" id="ARBA00022457"/>
    </source>
</evidence>
<comment type="catalytic activity">
    <reaction evidence="11">
        <text>8-oxo-GTP + H2O = 8-oxo-GMP + diphosphate + H(+)</text>
        <dbReference type="Rhea" id="RHEA:67616"/>
        <dbReference type="ChEBI" id="CHEBI:15377"/>
        <dbReference type="ChEBI" id="CHEBI:15378"/>
        <dbReference type="ChEBI" id="CHEBI:33019"/>
        <dbReference type="ChEBI" id="CHEBI:143553"/>
        <dbReference type="ChEBI" id="CHEBI:145694"/>
    </reaction>
</comment>
<evidence type="ECO:0000256" key="8">
    <source>
        <dbReference type="ARBA" id="ARBA00022842"/>
    </source>
</evidence>
<dbReference type="PROSITE" id="PS51462">
    <property type="entry name" value="NUDIX"/>
    <property type="match status" value="1"/>
</dbReference>
<evidence type="ECO:0000256" key="16">
    <source>
        <dbReference type="ARBA" id="ARBA00042798"/>
    </source>
</evidence>
<evidence type="ECO:0000313" key="18">
    <source>
        <dbReference type="EMBL" id="WGW04297.1"/>
    </source>
</evidence>
<evidence type="ECO:0000256" key="12">
    <source>
        <dbReference type="ARBA" id="ARBA00038905"/>
    </source>
</evidence>
<dbReference type="Proteomes" id="UP001241605">
    <property type="component" value="Chromosome"/>
</dbReference>
<dbReference type="Gene3D" id="3.90.79.10">
    <property type="entry name" value="Nucleoside Triphosphate Pyrophosphohydrolase"/>
    <property type="match status" value="1"/>
</dbReference>
<keyword evidence="5" id="KW-0479">Metal-binding</keyword>
<dbReference type="EMBL" id="CP124616">
    <property type="protein sequence ID" value="WGW04297.1"/>
    <property type="molecule type" value="Genomic_DNA"/>
</dbReference>
<dbReference type="GO" id="GO:0016787">
    <property type="term" value="F:hydrolase activity"/>
    <property type="evidence" value="ECO:0007669"/>
    <property type="project" value="UniProtKB-KW"/>
</dbReference>
<feature type="domain" description="Nudix hydrolase" evidence="17">
    <location>
        <begin position="2"/>
        <end position="130"/>
    </location>
</feature>
<dbReference type="SUPFAM" id="SSF55811">
    <property type="entry name" value="Nudix"/>
    <property type="match status" value="1"/>
</dbReference>
<evidence type="ECO:0000256" key="13">
    <source>
        <dbReference type="ARBA" id="ARBA00040794"/>
    </source>
</evidence>
<sequence length="132" mass="14832">MKIILVSAVALIDPDGRVLLAQRPEGKSMAGLWEFPGGKVEQGESPEHALIRELHEELGIDTWASCLAPLTFASHSYDDFHLLMPLFACRKWQGIPQPREGQTLKWVAPAQLRDYPMPPADIPLIPILRDWL</sequence>
<evidence type="ECO:0000256" key="11">
    <source>
        <dbReference type="ARBA" id="ARBA00036904"/>
    </source>
</evidence>
<evidence type="ECO:0000256" key="9">
    <source>
        <dbReference type="ARBA" id="ARBA00023204"/>
    </source>
</evidence>
<keyword evidence="4" id="KW-0235">DNA replication</keyword>
<keyword evidence="8" id="KW-0460">Magnesium</keyword>
<dbReference type="InterPro" id="IPR020476">
    <property type="entry name" value="Nudix_hydrolase"/>
</dbReference>
<proteinExistence type="inferred from homology"/>
<dbReference type="RefSeq" id="WP_282300930.1">
    <property type="nucleotide sequence ID" value="NZ_CP124616.1"/>
</dbReference>
<dbReference type="InterPro" id="IPR015797">
    <property type="entry name" value="NUDIX_hydrolase-like_dom_sf"/>
</dbReference>
<evidence type="ECO:0000256" key="4">
    <source>
        <dbReference type="ARBA" id="ARBA00022705"/>
    </source>
</evidence>
<keyword evidence="19" id="KW-1185">Reference proteome</keyword>
<protein>
    <recommendedName>
        <fullName evidence="13">8-oxo-dGTP diphosphatase</fullName>
        <ecNumber evidence="12">3.6.1.55</ecNumber>
    </recommendedName>
    <alternativeName>
        <fullName evidence="16">7,8-dihydro-8-oxoguanine-triphosphatase</fullName>
    </alternativeName>
    <alternativeName>
        <fullName evidence="15">Mutator protein MutT</fullName>
    </alternativeName>
    <alternativeName>
        <fullName evidence="14">dGTP pyrophosphohydrolase</fullName>
    </alternativeName>
</protein>
<evidence type="ECO:0000256" key="7">
    <source>
        <dbReference type="ARBA" id="ARBA00022801"/>
    </source>
</evidence>
<comment type="cofactor">
    <cofactor evidence="1">
        <name>Mg(2+)</name>
        <dbReference type="ChEBI" id="CHEBI:18420"/>
    </cofactor>
</comment>
<evidence type="ECO:0000256" key="5">
    <source>
        <dbReference type="ARBA" id="ARBA00022723"/>
    </source>
</evidence>
<accession>A0ABY8QI25</accession>
<evidence type="ECO:0000313" key="19">
    <source>
        <dbReference type="Proteomes" id="UP001241605"/>
    </source>
</evidence>
<evidence type="ECO:0000256" key="14">
    <source>
        <dbReference type="ARBA" id="ARBA00041592"/>
    </source>
</evidence>
<gene>
    <name evidence="18" type="ORF">QF118_01800</name>
</gene>
<keyword evidence="9" id="KW-0234">DNA repair</keyword>
<dbReference type="InterPro" id="IPR000086">
    <property type="entry name" value="NUDIX_hydrolase_dom"/>
</dbReference>
<evidence type="ECO:0000256" key="1">
    <source>
        <dbReference type="ARBA" id="ARBA00001946"/>
    </source>
</evidence>
<evidence type="ECO:0000256" key="6">
    <source>
        <dbReference type="ARBA" id="ARBA00022763"/>
    </source>
</evidence>
<dbReference type="PRINTS" id="PR00502">
    <property type="entry name" value="NUDIXFAMILY"/>
</dbReference>
<comment type="catalytic activity">
    <reaction evidence="10">
        <text>8-oxo-dGTP + H2O = 8-oxo-dGMP + diphosphate + H(+)</text>
        <dbReference type="Rhea" id="RHEA:31575"/>
        <dbReference type="ChEBI" id="CHEBI:15377"/>
        <dbReference type="ChEBI" id="CHEBI:15378"/>
        <dbReference type="ChEBI" id="CHEBI:33019"/>
        <dbReference type="ChEBI" id="CHEBI:63224"/>
        <dbReference type="ChEBI" id="CHEBI:77896"/>
        <dbReference type="EC" id="3.6.1.55"/>
    </reaction>
</comment>
<dbReference type="InterPro" id="IPR047127">
    <property type="entry name" value="MutT-like"/>
</dbReference>
<dbReference type="CDD" id="cd03425">
    <property type="entry name" value="NUDIX_MutT_NudA_like"/>
    <property type="match status" value="1"/>
</dbReference>
<dbReference type="PANTHER" id="PTHR47707:SF1">
    <property type="entry name" value="NUDIX HYDROLASE FAMILY PROTEIN"/>
    <property type="match status" value="1"/>
</dbReference>
<keyword evidence="3" id="KW-0515">Mutator protein</keyword>
<evidence type="ECO:0000256" key="15">
    <source>
        <dbReference type="ARBA" id="ARBA00041979"/>
    </source>
</evidence>
<evidence type="ECO:0000259" key="17">
    <source>
        <dbReference type="PROSITE" id="PS51462"/>
    </source>
</evidence>
<dbReference type="InterPro" id="IPR029119">
    <property type="entry name" value="MutY_C"/>
</dbReference>
<dbReference type="EC" id="3.6.1.55" evidence="12"/>
<keyword evidence="6" id="KW-0227">DNA damage</keyword>
<comment type="similarity">
    <text evidence="2">Belongs to the Nudix hydrolase family.</text>
</comment>
<evidence type="ECO:0000256" key="2">
    <source>
        <dbReference type="ARBA" id="ARBA00005582"/>
    </source>
</evidence>
<keyword evidence="7 18" id="KW-0378">Hydrolase</keyword>
<evidence type="ECO:0000256" key="10">
    <source>
        <dbReference type="ARBA" id="ARBA00035861"/>
    </source>
</evidence>
<organism evidence="18 19">
    <name type="scientific">Tropicibacter oceani</name>
    <dbReference type="NCBI Taxonomy" id="3058420"/>
    <lineage>
        <taxon>Bacteria</taxon>
        <taxon>Pseudomonadati</taxon>
        <taxon>Pseudomonadota</taxon>
        <taxon>Alphaproteobacteria</taxon>
        <taxon>Rhodobacterales</taxon>
        <taxon>Roseobacteraceae</taxon>
        <taxon>Tropicibacter</taxon>
    </lineage>
</organism>
<dbReference type="PANTHER" id="PTHR47707">
    <property type="entry name" value="8-OXO-DGTP DIPHOSPHATASE"/>
    <property type="match status" value="1"/>
</dbReference>
<dbReference type="InterPro" id="IPR020084">
    <property type="entry name" value="NUDIX_hydrolase_CS"/>
</dbReference>
<dbReference type="PROSITE" id="PS00893">
    <property type="entry name" value="NUDIX_BOX"/>
    <property type="match status" value="1"/>
</dbReference>
<dbReference type="Pfam" id="PF14815">
    <property type="entry name" value="NUDIX_4"/>
    <property type="match status" value="1"/>
</dbReference>
<reference evidence="18 19" key="1">
    <citation type="submission" date="2023-05" db="EMBL/GenBank/DDBJ databases">
        <title>YMD87, complete Genome.</title>
        <authorList>
            <person name="Zhang J."/>
            <person name="Xu X."/>
        </authorList>
    </citation>
    <scope>NUCLEOTIDE SEQUENCE [LARGE SCALE GENOMIC DNA]</scope>
    <source>
        <strain evidence="18 19">YMD87</strain>
    </source>
</reference>
<name>A0ABY8QI25_9RHOB</name>